<feature type="binding site" evidence="10">
    <location>
        <position position="10"/>
    </location>
    <ligand>
        <name>Mg(2+)</name>
        <dbReference type="ChEBI" id="CHEBI:18420"/>
        <label>2</label>
    </ligand>
</feature>
<dbReference type="PANTHER" id="PTHR10642">
    <property type="entry name" value="RIBONUCLEASE H1"/>
    <property type="match status" value="1"/>
</dbReference>
<feature type="binding site" evidence="10">
    <location>
        <position position="134"/>
    </location>
    <ligand>
        <name>Mg(2+)</name>
        <dbReference type="ChEBI" id="CHEBI:18420"/>
        <label>2</label>
    </ligand>
</feature>
<comment type="cofactor">
    <cofactor evidence="10">
        <name>Mg(2+)</name>
        <dbReference type="ChEBI" id="CHEBI:18420"/>
    </cofactor>
    <text evidence="10">Binds 1 Mg(2+) ion per subunit. May bind a second metal ion at a regulatory site, or after substrate binding.</text>
</comment>
<dbReference type="PANTHER" id="PTHR10642:SF26">
    <property type="entry name" value="RIBONUCLEASE H1"/>
    <property type="match status" value="1"/>
</dbReference>
<dbReference type="EMBL" id="JANCPR020000050">
    <property type="protein sequence ID" value="MDJ1137044.1"/>
    <property type="molecule type" value="Genomic_DNA"/>
</dbReference>
<comment type="caution">
    <text evidence="13">The sequence shown here is derived from an EMBL/GenBank/DDBJ whole genome shotgun (WGS) entry which is preliminary data.</text>
</comment>
<evidence type="ECO:0000256" key="9">
    <source>
        <dbReference type="ARBA" id="ARBA00022842"/>
    </source>
</evidence>
<keyword evidence="14" id="KW-1185">Reference proteome</keyword>
<dbReference type="InterPro" id="IPR002156">
    <property type="entry name" value="RNaseH_domain"/>
</dbReference>
<feature type="binding site" evidence="10">
    <location>
        <position position="70"/>
    </location>
    <ligand>
        <name>Mg(2+)</name>
        <dbReference type="ChEBI" id="CHEBI:18420"/>
        <label>1</label>
    </ligand>
</feature>
<keyword evidence="7 10" id="KW-0255">Endonuclease</keyword>
<gene>
    <name evidence="10" type="primary">rnhA</name>
    <name evidence="13" type="ORF">NMN56_034900</name>
</gene>
<keyword evidence="9 10" id="KW-0460">Magnesium</keyword>
<dbReference type="PROSITE" id="PS50879">
    <property type="entry name" value="RNASE_H_1"/>
    <property type="match status" value="1"/>
</dbReference>
<evidence type="ECO:0000256" key="3">
    <source>
        <dbReference type="ARBA" id="ARBA00011245"/>
    </source>
</evidence>
<comment type="catalytic activity">
    <reaction evidence="1 10">
        <text>Endonucleolytic cleavage to 5'-phosphomonoester.</text>
        <dbReference type="EC" id="3.1.26.4"/>
    </reaction>
</comment>
<evidence type="ECO:0000256" key="4">
    <source>
        <dbReference type="ARBA" id="ARBA00012180"/>
    </source>
</evidence>
<dbReference type="InterPro" id="IPR012337">
    <property type="entry name" value="RNaseH-like_sf"/>
</dbReference>
<evidence type="ECO:0000256" key="5">
    <source>
        <dbReference type="ARBA" id="ARBA00022722"/>
    </source>
</evidence>
<dbReference type="RefSeq" id="WP_274039410.1">
    <property type="nucleotide sequence ID" value="NZ_JANCPR020000050.1"/>
</dbReference>
<dbReference type="InterPro" id="IPR036397">
    <property type="entry name" value="RNaseH_sf"/>
</dbReference>
<keyword evidence="5 10" id="KW-0540">Nuclease</keyword>
<feature type="compositionally biased region" description="Low complexity" evidence="11">
    <location>
        <begin position="157"/>
        <end position="178"/>
    </location>
</feature>
<dbReference type="Pfam" id="PF00075">
    <property type="entry name" value="RNase_H"/>
    <property type="match status" value="1"/>
</dbReference>
<reference evidence="13 14" key="1">
    <citation type="submission" date="2023-05" db="EMBL/GenBank/DDBJ databases">
        <title>Streptantibioticus silvisoli sp. nov., acidotolerant actinomycetes 1 from pine litter.</title>
        <authorList>
            <person name="Swiecimska M."/>
            <person name="Golinska P."/>
            <person name="Sangal V."/>
            <person name="Wachnowicz B."/>
            <person name="Goodfellow M."/>
        </authorList>
    </citation>
    <scope>NUCLEOTIDE SEQUENCE [LARGE SCALE GENOMIC DNA]</scope>
    <source>
        <strain evidence="13 14">DSM 42109</strain>
    </source>
</reference>
<dbReference type="Gene3D" id="3.30.420.10">
    <property type="entry name" value="Ribonuclease H-like superfamily/Ribonuclease H"/>
    <property type="match status" value="1"/>
</dbReference>
<comment type="subunit">
    <text evidence="3 10">Monomer.</text>
</comment>
<evidence type="ECO:0000256" key="8">
    <source>
        <dbReference type="ARBA" id="ARBA00022801"/>
    </source>
</evidence>
<evidence type="ECO:0000256" key="6">
    <source>
        <dbReference type="ARBA" id="ARBA00022723"/>
    </source>
</evidence>
<evidence type="ECO:0000313" key="14">
    <source>
        <dbReference type="Proteomes" id="UP001214441"/>
    </source>
</evidence>
<proteinExistence type="inferred from homology"/>
<evidence type="ECO:0000256" key="7">
    <source>
        <dbReference type="ARBA" id="ARBA00022759"/>
    </source>
</evidence>
<keyword evidence="6 10" id="KW-0479">Metal-binding</keyword>
<name>A0ABT7A6R6_9ACTN</name>
<dbReference type="HAMAP" id="MF_00042">
    <property type="entry name" value="RNase_H"/>
    <property type="match status" value="1"/>
</dbReference>
<dbReference type="GO" id="GO:0004523">
    <property type="term" value="F:RNA-DNA hybrid ribonuclease activity"/>
    <property type="evidence" value="ECO:0007669"/>
    <property type="project" value="UniProtKB-EC"/>
</dbReference>
<comment type="function">
    <text evidence="10">Endonuclease that specifically degrades the RNA of RNA-DNA hybrids.</text>
</comment>
<dbReference type="SUPFAM" id="SSF53098">
    <property type="entry name" value="Ribonuclease H-like"/>
    <property type="match status" value="1"/>
</dbReference>
<comment type="subcellular location">
    <subcellularLocation>
        <location evidence="10">Cytoplasm</location>
    </subcellularLocation>
</comment>
<comment type="similarity">
    <text evidence="2 10">Belongs to the RNase H family.</text>
</comment>
<dbReference type="CDD" id="cd09278">
    <property type="entry name" value="RNase_HI_prokaryote_like"/>
    <property type="match status" value="1"/>
</dbReference>
<keyword evidence="8 10" id="KW-0378">Hydrolase</keyword>
<keyword evidence="10" id="KW-0963">Cytoplasm</keyword>
<feature type="binding site" evidence="10">
    <location>
        <position position="50"/>
    </location>
    <ligand>
        <name>Mg(2+)</name>
        <dbReference type="ChEBI" id="CHEBI:18420"/>
        <label>1</label>
    </ligand>
</feature>
<dbReference type="InterPro" id="IPR050092">
    <property type="entry name" value="RNase_H"/>
</dbReference>
<evidence type="ECO:0000259" key="12">
    <source>
        <dbReference type="PROSITE" id="PS50879"/>
    </source>
</evidence>
<feature type="binding site" evidence="10">
    <location>
        <position position="10"/>
    </location>
    <ligand>
        <name>Mg(2+)</name>
        <dbReference type="ChEBI" id="CHEBI:18420"/>
        <label>1</label>
    </ligand>
</feature>
<dbReference type="Proteomes" id="UP001214441">
    <property type="component" value="Unassembled WGS sequence"/>
</dbReference>
<protein>
    <recommendedName>
        <fullName evidence="4 10">Ribonuclease H</fullName>
        <shortName evidence="10">RNase H</shortName>
        <ecNumber evidence="4 10">3.1.26.4</ecNumber>
    </recommendedName>
</protein>
<dbReference type="InterPro" id="IPR022892">
    <property type="entry name" value="RNaseHI"/>
</dbReference>
<accession>A0ABT7A6R6</accession>
<organism evidence="13 14">
    <name type="scientific">Streptomyces iconiensis</name>
    <dbReference type="NCBI Taxonomy" id="1384038"/>
    <lineage>
        <taxon>Bacteria</taxon>
        <taxon>Bacillati</taxon>
        <taxon>Actinomycetota</taxon>
        <taxon>Actinomycetes</taxon>
        <taxon>Kitasatosporales</taxon>
        <taxon>Streptomycetaceae</taxon>
        <taxon>Streptomyces</taxon>
    </lineage>
</organism>
<evidence type="ECO:0000256" key="1">
    <source>
        <dbReference type="ARBA" id="ARBA00000077"/>
    </source>
</evidence>
<sequence length="178" mass="18691">MSERIIAATDGSCDPNPGPCAWAYVIADADGGPARTVSGALGHGTNQVAELAAVLALLEDTTGPVTIYADSVYAIRCLTTWLPNWQRNGWLNSSKKPVANRHLIEQAAALMVGRDVQFTWVRGHNGHPLNEAADQAAKYALTAPVHRTFAPAPAPAPATDTDMAPAPATVTATAPTLW</sequence>
<feature type="region of interest" description="Disordered" evidence="11">
    <location>
        <begin position="152"/>
        <end position="178"/>
    </location>
</feature>
<dbReference type="EC" id="3.1.26.4" evidence="4 10"/>
<evidence type="ECO:0000256" key="10">
    <source>
        <dbReference type="HAMAP-Rule" id="MF_00042"/>
    </source>
</evidence>
<evidence type="ECO:0000256" key="2">
    <source>
        <dbReference type="ARBA" id="ARBA00005300"/>
    </source>
</evidence>
<evidence type="ECO:0000313" key="13">
    <source>
        <dbReference type="EMBL" id="MDJ1137044.1"/>
    </source>
</evidence>
<evidence type="ECO:0000256" key="11">
    <source>
        <dbReference type="SAM" id="MobiDB-lite"/>
    </source>
</evidence>
<feature type="domain" description="RNase H type-1" evidence="12">
    <location>
        <begin position="1"/>
        <end position="142"/>
    </location>
</feature>